<keyword evidence="2" id="KW-0378">Hydrolase</keyword>
<evidence type="ECO:0000313" key="2">
    <source>
        <dbReference type="EMBL" id="BAY81987.1"/>
    </source>
</evidence>
<name>A0A1Z4LL57_9CYAN</name>
<dbReference type="GO" id="GO:0016787">
    <property type="term" value="F:hydrolase activity"/>
    <property type="evidence" value="ECO:0007669"/>
    <property type="project" value="UniProtKB-KW"/>
</dbReference>
<dbReference type="Pfam" id="PF00561">
    <property type="entry name" value="Abhydrolase_1"/>
    <property type="match status" value="1"/>
</dbReference>
<dbReference type="OrthoDB" id="9797695at2"/>
<dbReference type="PRINTS" id="PR00111">
    <property type="entry name" value="ABHYDROLASE"/>
</dbReference>
<evidence type="ECO:0000313" key="3">
    <source>
        <dbReference type="Proteomes" id="UP000218418"/>
    </source>
</evidence>
<organism evidence="2 3">
    <name type="scientific">Calothrix parasitica NIES-267</name>
    <dbReference type="NCBI Taxonomy" id="1973488"/>
    <lineage>
        <taxon>Bacteria</taxon>
        <taxon>Bacillati</taxon>
        <taxon>Cyanobacteriota</taxon>
        <taxon>Cyanophyceae</taxon>
        <taxon>Nostocales</taxon>
        <taxon>Calotrichaceae</taxon>
        <taxon>Calothrix</taxon>
    </lineage>
</organism>
<keyword evidence="3" id="KW-1185">Reference proteome</keyword>
<proteinExistence type="predicted"/>
<dbReference type="EMBL" id="AP018227">
    <property type="protein sequence ID" value="BAY81987.1"/>
    <property type="molecule type" value="Genomic_DNA"/>
</dbReference>
<dbReference type="AlphaFoldDB" id="A0A1Z4LL57"/>
<dbReference type="InterPro" id="IPR000073">
    <property type="entry name" value="AB_hydrolase_1"/>
</dbReference>
<dbReference type="PANTHER" id="PTHR43689:SF51">
    <property type="entry name" value="SLR1917 PROTEIN"/>
    <property type="match status" value="1"/>
</dbReference>
<protein>
    <submittedName>
        <fullName evidence="2">Alpha/beta hydrolase fold protein</fullName>
    </submittedName>
</protein>
<evidence type="ECO:0000259" key="1">
    <source>
        <dbReference type="Pfam" id="PF00561"/>
    </source>
</evidence>
<reference evidence="2 3" key="1">
    <citation type="submission" date="2017-06" db="EMBL/GenBank/DDBJ databases">
        <title>Genome sequencing of cyanobaciteial culture collection at National Institute for Environmental Studies (NIES).</title>
        <authorList>
            <person name="Hirose Y."/>
            <person name="Shimura Y."/>
            <person name="Fujisawa T."/>
            <person name="Nakamura Y."/>
            <person name="Kawachi M."/>
        </authorList>
    </citation>
    <scope>NUCLEOTIDE SEQUENCE [LARGE SCALE GENOMIC DNA]</scope>
    <source>
        <strain evidence="2 3">NIES-267</strain>
    </source>
</reference>
<feature type="domain" description="AB hydrolase-1" evidence="1">
    <location>
        <begin position="38"/>
        <end position="289"/>
    </location>
</feature>
<dbReference type="PANTHER" id="PTHR43689">
    <property type="entry name" value="HYDROLASE"/>
    <property type="match status" value="1"/>
</dbReference>
<sequence>MKDWWQDTFPLGQQKVTITDSQGYPVQIAYGEKGTGQPLFLLHGIGSWSYNWRYLIEPLSQHFRVITFDAKGFGFSEKPLHREETTGHQVIELQRIITALCDEPVAILSESLGALTALAFAEEYPELVTRLVVINVPIFANKLPHWGMDLLSKTPLELIEVIDKLRLSYLFAPLIREIMAIERRSVLFDPSILTQENVFWITYPYIEFPGTFLKVTQELQIAAREIENHQNNKPNWLGKIQDNLINIKCPTLILWGEQDSWFPLEHGKKLHQFLPNSQFQLLTNCHHDASSGSADAIERATIEFLRSNDGE</sequence>
<dbReference type="SUPFAM" id="SSF53474">
    <property type="entry name" value="alpha/beta-Hydrolases"/>
    <property type="match status" value="1"/>
</dbReference>
<dbReference type="InterPro" id="IPR029058">
    <property type="entry name" value="AB_hydrolase_fold"/>
</dbReference>
<accession>A0A1Z4LL57</accession>
<dbReference type="Proteomes" id="UP000218418">
    <property type="component" value="Chromosome"/>
</dbReference>
<gene>
    <name evidence="2" type="ORF">NIES267_14650</name>
</gene>
<dbReference type="Gene3D" id="3.40.50.1820">
    <property type="entry name" value="alpha/beta hydrolase"/>
    <property type="match status" value="1"/>
</dbReference>